<protein>
    <submittedName>
        <fullName evidence="2">Uncharacterized protein</fullName>
    </submittedName>
</protein>
<evidence type="ECO:0000313" key="3">
    <source>
        <dbReference type="Proteomes" id="UP000487350"/>
    </source>
</evidence>
<proteinExistence type="predicted"/>
<reference evidence="2 3" key="1">
    <citation type="submission" date="2019-11" db="EMBL/GenBank/DDBJ databases">
        <title>Caenimonas koreensis gen. nov., sp. nov., isolated from activated sludge.</title>
        <authorList>
            <person name="Seung H.R."/>
        </authorList>
    </citation>
    <scope>NUCLEOTIDE SEQUENCE [LARGE SCALE GENOMIC DNA]</scope>
    <source>
        <strain evidence="2 3">EMB320</strain>
    </source>
</reference>
<dbReference type="RefSeq" id="WP_153586974.1">
    <property type="nucleotide sequence ID" value="NZ_WJBU01000030.1"/>
</dbReference>
<keyword evidence="1" id="KW-0472">Membrane</keyword>
<accession>A0A844AYP7</accession>
<dbReference type="OrthoDB" id="9182236at2"/>
<dbReference type="EMBL" id="WJBU01000030">
    <property type="protein sequence ID" value="MRD49680.1"/>
    <property type="molecule type" value="Genomic_DNA"/>
</dbReference>
<dbReference type="Proteomes" id="UP000487350">
    <property type="component" value="Unassembled WGS sequence"/>
</dbReference>
<gene>
    <name evidence="2" type="ORF">GHT07_20615</name>
</gene>
<keyword evidence="1" id="KW-0812">Transmembrane</keyword>
<evidence type="ECO:0000313" key="2">
    <source>
        <dbReference type="EMBL" id="MRD49680.1"/>
    </source>
</evidence>
<name>A0A844AYP7_9BURK</name>
<keyword evidence="3" id="KW-1185">Reference proteome</keyword>
<evidence type="ECO:0000256" key="1">
    <source>
        <dbReference type="SAM" id="Phobius"/>
    </source>
</evidence>
<keyword evidence="1" id="KW-1133">Transmembrane helix</keyword>
<feature type="transmembrane region" description="Helical" evidence="1">
    <location>
        <begin position="12"/>
        <end position="30"/>
    </location>
</feature>
<organism evidence="2 3">
    <name type="scientific">Caenimonas koreensis DSM 17982</name>
    <dbReference type="NCBI Taxonomy" id="1121255"/>
    <lineage>
        <taxon>Bacteria</taxon>
        <taxon>Pseudomonadati</taxon>
        <taxon>Pseudomonadota</taxon>
        <taxon>Betaproteobacteria</taxon>
        <taxon>Burkholderiales</taxon>
        <taxon>Comamonadaceae</taxon>
        <taxon>Caenimonas</taxon>
    </lineage>
</organism>
<dbReference type="AlphaFoldDB" id="A0A844AYP7"/>
<sequence>MTEPKRPLGAEILLGLGVLAFIVSLVLLLSDRRILVYEHKVNPGESFVEGEWGDLGKASQSQLVCRYFTGRSVQTTVYWHAPNNIMGKDQCPFLSKGE</sequence>
<comment type="caution">
    <text evidence="2">The sequence shown here is derived from an EMBL/GenBank/DDBJ whole genome shotgun (WGS) entry which is preliminary data.</text>
</comment>